<reference evidence="3" key="1">
    <citation type="submission" date="2022-03" db="EMBL/GenBank/DDBJ databases">
        <authorList>
            <person name="Brunel B."/>
        </authorList>
    </citation>
    <scope>NUCLEOTIDE SEQUENCE</scope>
    <source>
        <strain evidence="3">STM4922sample</strain>
    </source>
</reference>
<keyword evidence="4" id="KW-1185">Reference proteome</keyword>
<sequence>MKADNYPTQSISSASESKLYIGRFTRRQGNYGTVAVVGRVGDAGIDVIEEPKRIFPRDGFVETHGVVHAGLAVGDWVEFDATKNQRPRGPEYKAAHLRRIPRYAVLPDAENAVYRAMLTGEGWRGDKRAGLWALRVSGDRVLVVEFEAKKDGALRIARKSARDVRWWDYDERRVSRVPTDEESIYFPPTEGPAGIFDWSNEADHVAQVIRSLSDVNDPHIADLISWLEMHQEEQTGRVFAGAMDHDAAQASLRSGELAQRLRADRELMKAYLDAALYDDDVRDALAQWAREGHGAEADRLRSELEREIADERTRLTKELGKEIERNKKEGLERLTVEIAALAEQRRHTLAADERNAREDLENELKELDARFAERKSELELETSRQEEALAAVREATVAATSELDLLKADTEEARSRLREASTEVDRLLAISEKLSAPAATATPDQKTGPANGIGPRFPDRPTVPAHEKGRAITQNLLLTDNGKDQLRRLAVLTLAGEVPILSGSDVADFLRVAEATLCPGRFTVIDADPTLISLDDLWSRAGSGAPTLVAAAAAAAGSGAVLVVVRGIDRSGARFWLPTLRDAIRGGGLPRGLLVCCTVADRNHEEVAALPDDVPWIDTQGTFVAGAAFAAPMALSPVMLDLSAIDPAAAPEDFSEAAQIVPKLGFKPSVGQAMRVARIFAEAKALLDDDGDARRITIELARSISGQAG</sequence>
<feature type="coiled-coil region" evidence="1">
    <location>
        <begin position="350"/>
        <end position="423"/>
    </location>
</feature>
<comment type="caution">
    <text evidence="3">The sequence shown here is derived from an EMBL/GenBank/DDBJ whole genome shotgun (WGS) entry which is preliminary data.</text>
</comment>
<dbReference type="RefSeq" id="WP_254022716.1">
    <property type="nucleotide sequence ID" value="NZ_CAKXZS010000001.1"/>
</dbReference>
<evidence type="ECO:0000256" key="1">
    <source>
        <dbReference type="SAM" id="Coils"/>
    </source>
</evidence>
<dbReference type="Proteomes" id="UP001152604">
    <property type="component" value="Unassembled WGS sequence"/>
</dbReference>
<keyword evidence="1" id="KW-0175">Coiled coil</keyword>
<proteinExistence type="predicted"/>
<evidence type="ECO:0000313" key="4">
    <source>
        <dbReference type="Proteomes" id="UP001152604"/>
    </source>
</evidence>
<evidence type="ECO:0000256" key="2">
    <source>
        <dbReference type="SAM" id="MobiDB-lite"/>
    </source>
</evidence>
<feature type="region of interest" description="Disordered" evidence="2">
    <location>
        <begin position="438"/>
        <end position="459"/>
    </location>
</feature>
<accession>A0ABM9DDH5</accession>
<protein>
    <recommendedName>
        <fullName evidence="5">Chromosome partition protein Smc</fullName>
    </recommendedName>
</protein>
<gene>
    <name evidence="3" type="ORF">MES4922_10049</name>
</gene>
<name>A0ABM9DDH5_9HYPH</name>
<organism evidence="3 4">
    <name type="scientific">Mesorhizobium ventifaucium</name>
    <dbReference type="NCBI Taxonomy" id="666020"/>
    <lineage>
        <taxon>Bacteria</taxon>
        <taxon>Pseudomonadati</taxon>
        <taxon>Pseudomonadota</taxon>
        <taxon>Alphaproteobacteria</taxon>
        <taxon>Hyphomicrobiales</taxon>
        <taxon>Phyllobacteriaceae</taxon>
        <taxon>Mesorhizobium</taxon>
    </lineage>
</organism>
<dbReference type="EMBL" id="CAKXZS010000001">
    <property type="protein sequence ID" value="CAH2394136.1"/>
    <property type="molecule type" value="Genomic_DNA"/>
</dbReference>
<evidence type="ECO:0000313" key="3">
    <source>
        <dbReference type="EMBL" id="CAH2394136.1"/>
    </source>
</evidence>
<evidence type="ECO:0008006" key="5">
    <source>
        <dbReference type="Google" id="ProtNLM"/>
    </source>
</evidence>